<keyword evidence="4" id="KW-1185">Reference proteome</keyword>
<dbReference type="Proteomes" id="UP000652761">
    <property type="component" value="Unassembled WGS sequence"/>
</dbReference>
<reference evidence="3" key="1">
    <citation type="submission" date="2017-07" db="EMBL/GenBank/DDBJ databases">
        <title>Taro Niue Genome Assembly and Annotation.</title>
        <authorList>
            <person name="Atibalentja N."/>
            <person name="Keating K."/>
            <person name="Fields C.J."/>
        </authorList>
    </citation>
    <scope>NUCLEOTIDE SEQUENCE</scope>
    <source>
        <strain evidence="3">Niue_2</strain>
        <tissue evidence="3">Leaf</tissue>
    </source>
</reference>
<dbReference type="InterPro" id="IPR002213">
    <property type="entry name" value="UDP_glucos_trans"/>
</dbReference>
<proteinExistence type="predicted"/>
<comment type="caution">
    <text evidence="3">The sequence shown here is derived from an EMBL/GenBank/DDBJ whole genome shotgun (WGS) entry which is preliminary data.</text>
</comment>
<dbReference type="CDD" id="cd03784">
    <property type="entry name" value="GT1_Gtf-like"/>
    <property type="match status" value="1"/>
</dbReference>
<feature type="region of interest" description="Disordered" evidence="2">
    <location>
        <begin position="320"/>
        <end position="368"/>
    </location>
</feature>
<dbReference type="GO" id="GO:0008194">
    <property type="term" value="F:UDP-glycosyltransferase activity"/>
    <property type="evidence" value="ECO:0007669"/>
    <property type="project" value="InterPro"/>
</dbReference>
<evidence type="ECO:0000256" key="2">
    <source>
        <dbReference type="SAM" id="MobiDB-lite"/>
    </source>
</evidence>
<dbReference type="Pfam" id="PF00201">
    <property type="entry name" value="UDPGT"/>
    <property type="match status" value="1"/>
</dbReference>
<gene>
    <name evidence="3" type="ORF">Taro_032930</name>
</gene>
<name>A0A843VSK9_COLES</name>
<organism evidence="3 4">
    <name type="scientific">Colocasia esculenta</name>
    <name type="common">Wild taro</name>
    <name type="synonym">Arum esculentum</name>
    <dbReference type="NCBI Taxonomy" id="4460"/>
    <lineage>
        <taxon>Eukaryota</taxon>
        <taxon>Viridiplantae</taxon>
        <taxon>Streptophyta</taxon>
        <taxon>Embryophyta</taxon>
        <taxon>Tracheophyta</taxon>
        <taxon>Spermatophyta</taxon>
        <taxon>Magnoliopsida</taxon>
        <taxon>Liliopsida</taxon>
        <taxon>Araceae</taxon>
        <taxon>Aroideae</taxon>
        <taxon>Colocasieae</taxon>
        <taxon>Colocasia</taxon>
    </lineage>
</organism>
<evidence type="ECO:0000313" key="4">
    <source>
        <dbReference type="Proteomes" id="UP000652761"/>
    </source>
</evidence>
<dbReference type="Gene3D" id="3.40.50.2000">
    <property type="entry name" value="Glycogen Phosphorylase B"/>
    <property type="match status" value="1"/>
</dbReference>
<dbReference type="SUPFAM" id="SSF53756">
    <property type="entry name" value="UDP-Glycosyltransferase/glycogen phosphorylase"/>
    <property type="match status" value="1"/>
</dbReference>
<evidence type="ECO:0000313" key="3">
    <source>
        <dbReference type="EMBL" id="MQM00202.1"/>
    </source>
</evidence>
<dbReference type="OrthoDB" id="786614at2759"/>
<dbReference type="AlphaFoldDB" id="A0A843VSK9"/>
<sequence length="380" mass="42021">MDSHMADELVVPLKFPRDSVHFHSLLVLVIMKFKRKSKSRMGMRPSEEPSESPSSQFVFYFHFLWVVRPGLAIGESAPFLEGFEQCVGYQGRVVGWAPQQEVLAHPGVACFVSHCGWNSTMEGAASGVPFLCWPYFGEQFANRDYICRVWGTGLSVAPGGDGVVTVEEIWGKLEALLSNEGIGGRALLLWEAAGRSAEGGVPGSGDLHRNFRSLNPPRFSGSTDPDEAEHRLKVMEGIFCVMQCAAGDKLLLATFQLEKDARAWMKAKHFLNGLKPHYITQLAPLDIQTYVEMVKKAQLLEDATDFTDCIKGKFVKKEMTTGQSSAKPNNGKKRPFNITEGPSQERKPKIPVSNTPTKSNCKHCDKTGHTANECWRKAGA</sequence>
<keyword evidence="1" id="KW-0808">Transferase</keyword>
<dbReference type="EMBL" id="NMUH01002474">
    <property type="protein sequence ID" value="MQM00202.1"/>
    <property type="molecule type" value="Genomic_DNA"/>
</dbReference>
<accession>A0A843VSK9</accession>
<evidence type="ECO:0000256" key="1">
    <source>
        <dbReference type="ARBA" id="ARBA00022679"/>
    </source>
</evidence>
<protein>
    <submittedName>
        <fullName evidence="3">Uncharacterized protein</fullName>
    </submittedName>
</protein>
<dbReference type="PANTHER" id="PTHR48045:SF28">
    <property type="entry name" value="UDP-GLYCOSYLTRANSFERASE 83A1"/>
    <property type="match status" value="1"/>
</dbReference>
<dbReference type="PANTHER" id="PTHR48045">
    <property type="entry name" value="UDP-GLYCOSYLTRANSFERASE 72B1"/>
    <property type="match status" value="1"/>
</dbReference>